<accession>A0A2T7NTA1</accession>
<keyword evidence="3" id="KW-1185">Reference proteome</keyword>
<evidence type="ECO:0000313" key="3">
    <source>
        <dbReference type="Proteomes" id="UP000245119"/>
    </source>
</evidence>
<gene>
    <name evidence="2" type="ORF">C0Q70_14889</name>
</gene>
<name>A0A2T7NTA1_POMCA</name>
<organism evidence="2 3">
    <name type="scientific">Pomacea canaliculata</name>
    <name type="common">Golden apple snail</name>
    <dbReference type="NCBI Taxonomy" id="400727"/>
    <lineage>
        <taxon>Eukaryota</taxon>
        <taxon>Metazoa</taxon>
        <taxon>Spiralia</taxon>
        <taxon>Lophotrochozoa</taxon>
        <taxon>Mollusca</taxon>
        <taxon>Gastropoda</taxon>
        <taxon>Caenogastropoda</taxon>
        <taxon>Architaenioglossa</taxon>
        <taxon>Ampullarioidea</taxon>
        <taxon>Ampullariidae</taxon>
        <taxon>Pomacea</taxon>
    </lineage>
</organism>
<feature type="region of interest" description="Disordered" evidence="1">
    <location>
        <begin position="24"/>
        <end position="71"/>
    </location>
</feature>
<dbReference type="EMBL" id="PZQS01000009">
    <property type="protein sequence ID" value="PVD24407.1"/>
    <property type="molecule type" value="Genomic_DNA"/>
</dbReference>
<feature type="compositionally biased region" description="Basic residues" evidence="1">
    <location>
        <begin position="30"/>
        <end position="54"/>
    </location>
</feature>
<reference evidence="2 3" key="1">
    <citation type="submission" date="2018-04" db="EMBL/GenBank/DDBJ databases">
        <title>The genome of golden apple snail Pomacea canaliculata provides insight into stress tolerance and invasive adaptation.</title>
        <authorList>
            <person name="Liu C."/>
            <person name="Liu B."/>
            <person name="Ren Y."/>
            <person name="Zhang Y."/>
            <person name="Wang H."/>
            <person name="Li S."/>
            <person name="Jiang F."/>
            <person name="Yin L."/>
            <person name="Zhang G."/>
            <person name="Qian W."/>
            <person name="Fan W."/>
        </authorList>
    </citation>
    <scope>NUCLEOTIDE SEQUENCE [LARGE SCALE GENOMIC DNA]</scope>
    <source>
        <strain evidence="2">SZHN2017</strain>
        <tissue evidence="2">Muscle</tissue>
    </source>
</reference>
<evidence type="ECO:0000313" key="2">
    <source>
        <dbReference type="EMBL" id="PVD24407.1"/>
    </source>
</evidence>
<comment type="caution">
    <text evidence="2">The sequence shown here is derived from an EMBL/GenBank/DDBJ whole genome shotgun (WGS) entry which is preliminary data.</text>
</comment>
<sequence length="170" mass="20167">MELIARSEHCNFADDKSLHLHTQKDIQEKKTRHKIHSDKTKVMKVKNKSKLKTKKPGEPTRSRAGSEALKDDASFKLSKLLSYEQRSEQMHRHQQHYKRCETKMMVVAKPHPTDKQDQASIKWLQMGTTIYEKEKGTHWKHDNELLRRRGKEWARYETKLAYDQDGWGIN</sequence>
<proteinExistence type="predicted"/>
<protein>
    <submittedName>
        <fullName evidence="2">Uncharacterized protein</fullName>
    </submittedName>
</protein>
<dbReference type="Proteomes" id="UP000245119">
    <property type="component" value="Linkage Group LG9"/>
</dbReference>
<dbReference type="AlphaFoldDB" id="A0A2T7NTA1"/>
<evidence type="ECO:0000256" key="1">
    <source>
        <dbReference type="SAM" id="MobiDB-lite"/>
    </source>
</evidence>